<dbReference type="Gramene" id="Manes.05G124300.3.v8.1">
    <property type="protein sequence ID" value="Manes.05G124300.3.v8.1.CDS"/>
    <property type="gene ID" value="Manes.05G124300.v8.1"/>
</dbReference>
<dbReference type="SMART" id="SM00389">
    <property type="entry name" value="HOX"/>
    <property type="match status" value="1"/>
</dbReference>
<dbReference type="InterPro" id="IPR009057">
    <property type="entry name" value="Homeodomain-like_sf"/>
</dbReference>
<dbReference type="SUPFAM" id="SSF46689">
    <property type="entry name" value="Homeodomain-like"/>
    <property type="match status" value="1"/>
</dbReference>
<comment type="subcellular location">
    <subcellularLocation>
        <location evidence="1 2 3">Nucleus</location>
    </subcellularLocation>
</comment>
<gene>
    <name evidence="7" type="ORF">MANES_05G124300v8</name>
</gene>
<feature type="chain" id="PRO_5012632557" description="Homeobox domain-containing protein" evidence="5">
    <location>
        <begin position="31"/>
        <end position="276"/>
    </location>
</feature>
<dbReference type="Pfam" id="PF00046">
    <property type="entry name" value="Homeodomain"/>
    <property type="match status" value="1"/>
</dbReference>
<keyword evidence="2 3" id="KW-0238">DNA-binding</keyword>
<dbReference type="Gene3D" id="1.10.10.60">
    <property type="entry name" value="Homeodomain-like"/>
    <property type="match status" value="1"/>
</dbReference>
<evidence type="ECO:0000256" key="5">
    <source>
        <dbReference type="SAM" id="SignalP"/>
    </source>
</evidence>
<keyword evidence="2 3" id="KW-0371">Homeobox</keyword>
<dbReference type="OrthoDB" id="6159439at2759"/>
<feature type="signal peptide" evidence="5">
    <location>
        <begin position="1"/>
        <end position="30"/>
    </location>
</feature>
<evidence type="ECO:0000313" key="8">
    <source>
        <dbReference type="Proteomes" id="UP000091857"/>
    </source>
</evidence>
<accession>A0A2C9VX19</accession>
<sequence>MYSVYCFFHCLFVCVASFLVLCVFKSQTQACLVSVECPEIIVRQRGEKGRENSRNPRKKKVEMEEEEQYKNGVLGGGLGVKVMTDEQMEMLRKQISVYATICESLVQLHKTISAQQDFAGMRSANLYSDPFLSYAFHKVPSRQRWAPKPAQLEILESMFEQSNTTPDRQRIREITIQLAEHGPISETNVYNWFQNRRARSKRKQAALPPIPNHHDSAKDKETKPDETQVDENLAIMLNHMYFQSPDIGGIDQLIGHTEYPLSYSSCLQVEQHDLSG</sequence>
<evidence type="ECO:0000256" key="1">
    <source>
        <dbReference type="ARBA" id="ARBA00004123"/>
    </source>
</evidence>
<feature type="compositionally biased region" description="Basic and acidic residues" evidence="4">
    <location>
        <begin position="212"/>
        <end position="226"/>
    </location>
</feature>
<dbReference type="GO" id="GO:0005634">
    <property type="term" value="C:nucleus"/>
    <property type="evidence" value="ECO:0007669"/>
    <property type="project" value="UniProtKB-SubCell"/>
</dbReference>
<feature type="domain" description="Homeobox" evidence="6">
    <location>
        <begin position="138"/>
        <end position="203"/>
    </location>
</feature>
<dbReference type="GO" id="GO:0003700">
    <property type="term" value="F:DNA-binding transcription factor activity"/>
    <property type="evidence" value="ECO:0000318"/>
    <property type="project" value="GO_Central"/>
</dbReference>
<dbReference type="GO" id="GO:0006355">
    <property type="term" value="P:regulation of DNA-templated transcription"/>
    <property type="evidence" value="ECO:0000318"/>
    <property type="project" value="GO_Central"/>
</dbReference>
<dbReference type="STRING" id="3983.A0A2C9VX19"/>
<dbReference type="InterPro" id="IPR044559">
    <property type="entry name" value="WOX13-like"/>
</dbReference>
<dbReference type="PROSITE" id="PS50071">
    <property type="entry name" value="HOMEOBOX_2"/>
    <property type="match status" value="1"/>
</dbReference>
<evidence type="ECO:0000256" key="3">
    <source>
        <dbReference type="RuleBase" id="RU000682"/>
    </source>
</evidence>
<dbReference type="Proteomes" id="UP000091857">
    <property type="component" value="Chromosome 5"/>
</dbReference>
<dbReference type="PANTHER" id="PTHR46777">
    <property type="entry name" value="WUSCHEL-RELATED HOMEOBOX 13"/>
    <property type="match status" value="1"/>
</dbReference>
<reference evidence="8" key="1">
    <citation type="journal article" date="2016" name="Nat. Biotechnol.">
        <title>Sequencing wild and cultivated cassava and related species reveals extensive interspecific hybridization and genetic diversity.</title>
        <authorList>
            <person name="Bredeson J.V."/>
            <person name="Lyons J.B."/>
            <person name="Prochnik S.E."/>
            <person name="Wu G.A."/>
            <person name="Ha C.M."/>
            <person name="Edsinger-Gonzales E."/>
            <person name="Grimwood J."/>
            <person name="Schmutz J."/>
            <person name="Rabbi I.Y."/>
            <person name="Egesi C."/>
            <person name="Nauluvula P."/>
            <person name="Lebot V."/>
            <person name="Ndunguru J."/>
            <person name="Mkamilo G."/>
            <person name="Bart R.S."/>
            <person name="Setter T.L."/>
            <person name="Gleadow R.M."/>
            <person name="Kulakow P."/>
            <person name="Ferguson M.E."/>
            <person name="Rounsley S."/>
            <person name="Rokhsar D.S."/>
        </authorList>
    </citation>
    <scope>NUCLEOTIDE SEQUENCE [LARGE SCALE GENOMIC DNA]</scope>
    <source>
        <strain evidence="8">cv. AM560-2</strain>
    </source>
</reference>
<dbReference type="PANTHER" id="PTHR46777:SF13">
    <property type="entry name" value="HOMEOBOX DOMAIN-CONTAINING PROTEIN"/>
    <property type="match status" value="1"/>
</dbReference>
<dbReference type="SMR" id="A0A2C9VX19"/>
<keyword evidence="2 3" id="KW-0539">Nucleus</keyword>
<feature type="DNA-binding region" description="Homeobox" evidence="2">
    <location>
        <begin position="140"/>
        <end position="204"/>
    </location>
</feature>
<dbReference type="AlphaFoldDB" id="A0A2C9VX19"/>
<evidence type="ECO:0000256" key="4">
    <source>
        <dbReference type="SAM" id="MobiDB-lite"/>
    </source>
</evidence>
<proteinExistence type="predicted"/>
<evidence type="ECO:0000313" key="7">
    <source>
        <dbReference type="EMBL" id="OAY50294.1"/>
    </source>
</evidence>
<evidence type="ECO:0000259" key="6">
    <source>
        <dbReference type="PROSITE" id="PS50071"/>
    </source>
</evidence>
<dbReference type="InterPro" id="IPR001356">
    <property type="entry name" value="HD"/>
</dbReference>
<keyword evidence="5" id="KW-0732">Signal</keyword>
<feature type="region of interest" description="Disordered" evidence="4">
    <location>
        <begin position="201"/>
        <end position="226"/>
    </location>
</feature>
<dbReference type="EMBL" id="CM004391">
    <property type="protein sequence ID" value="OAY50294.1"/>
    <property type="molecule type" value="Genomic_DNA"/>
</dbReference>
<keyword evidence="8" id="KW-1185">Reference proteome</keyword>
<dbReference type="GO" id="GO:0003677">
    <property type="term" value="F:DNA binding"/>
    <property type="evidence" value="ECO:0007669"/>
    <property type="project" value="UniProtKB-UniRule"/>
</dbReference>
<organism evidence="7 8">
    <name type="scientific">Manihot esculenta</name>
    <name type="common">Cassava</name>
    <name type="synonym">Jatropha manihot</name>
    <dbReference type="NCBI Taxonomy" id="3983"/>
    <lineage>
        <taxon>Eukaryota</taxon>
        <taxon>Viridiplantae</taxon>
        <taxon>Streptophyta</taxon>
        <taxon>Embryophyta</taxon>
        <taxon>Tracheophyta</taxon>
        <taxon>Spermatophyta</taxon>
        <taxon>Magnoliopsida</taxon>
        <taxon>eudicotyledons</taxon>
        <taxon>Gunneridae</taxon>
        <taxon>Pentapetalae</taxon>
        <taxon>rosids</taxon>
        <taxon>fabids</taxon>
        <taxon>Malpighiales</taxon>
        <taxon>Euphorbiaceae</taxon>
        <taxon>Crotonoideae</taxon>
        <taxon>Manihoteae</taxon>
        <taxon>Manihot</taxon>
    </lineage>
</organism>
<evidence type="ECO:0000256" key="2">
    <source>
        <dbReference type="PROSITE-ProRule" id="PRU00108"/>
    </source>
</evidence>
<name>A0A2C9VX19_MANES</name>
<dbReference type="Gramene" id="Manes.05G124300.4.v8.1">
    <property type="protein sequence ID" value="Manes.05G124300.4.v8.1.CDS"/>
    <property type="gene ID" value="Manes.05G124300.v8.1"/>
</dbReference>
<dbReference type="CDD" id="cd00086">
    <property type="entry name" value="homeodomain"/>
    <property type="match status" value="1"/>
</dbReference>
<protein>
    <recommendedName>
        <fullName evidence="6">Homeobox domain-containing protein</fullName>
    </recommendedName>
</protein>
<comment type="caution">
    <text evidence="7">The sequence shown here is derived from an EMBL/GenBank/DDBJ whole genome shotgun (WGS) entry which is preliminary data.</text>
</comment>